<proteinExistence type="predicted"/>
<gene>
    <name evidence="1" type="ORF">TRITD_5Av1G168350</name>
</gene>
<reference evidence="1 2" key="1">
    <citation type="submission" date="2017-09" db="EMBL/GenBank/DDBJ databases">
        <authorList>
            <consortium name="International Durum Wheat Genome Sequencing Consortium (IDWGSC)"/>
            <person name="Milanesi L."/>
        </authorList>
    </citation>
    <scope>NUCLEOTIDE SEQUENCE [LARGE SCALE GENOMIC DNA]</scope>
    <source>
        <strain evidence="2">cv. Svevo</strain>
    </source>
</reference>
<keyword evidence="2" id="KW-1185">Reference proteome</keyword>
<dbReference type="EMBL" id="LT934119">
    <property type="protein sequence ID" value="VAI19502.1"/>
    <property type="molecule type" value="Genomic_DNA"/>
</dbReference>
<sequence>MQLIQGLYVLYWSTLHSNYFMCYIMRLMFLKYVFSIIVQNTCLCSHGSRKYKMNSIISNWFHYCCPGPHERIIFLQRVDGGTWFGFLCRTEIVFRLHTLSEPRHR</sequence>
<dbReference type="Gramene" id="TRITD5Av1G168350.1">
    <property type="protein sequence ID" value="TRITD5Av1G168350.1"/>
    <property type="gene ID" value="TRITD5Av1G168350"/>
</dbReference>
<dbReference type="Proteomes" id="UP000324705">
    <property type="component" value="Chromosome 5A"/>
</dbReference>
<organism evidence="1 2">
    <name type="scientific">Triticum turgidum subsp. durum</name>
    <name type="common">Durum wheat</name>
    <name type="synonym">Triticum durum</name>
    <dbReference type="NCBI Taxonomy" id="4567"/>
    <lineage>
        <taxon>Eukaryota</taxon>
        <taxon>Viridiplantae</taxon>
        <taxon>Streptophyta</taxon>
        <taxon>Embryophyta</taxon>
        <taxon>Tracheophyta</taxon>
        <taxon>Spermatophyta</taxon>
        <taxon>Magnoliopsida</taxon>
        <taxon>Liliopsida</taxon>
        <taxon>Poales</taxon>
        <taxon>Poaceae</taxon>
        <taxon>BOP clade</taxon>
        <taxon>Pooideae</taxon>
        <taxon>Triticodae</taxon>
        <taxon>Triticeae</taxon>
        <taxon>Triticinae</taxon>
        <taxon>Triticum</taxon>
    </lineage>
</organism>
<evidence type="ECO:0000313" key="1">
    <source>
        <dbReference type="EMBL" id="VAI19502.1"/>
    </source>
</evidence>
<protein>
    <submittedName>
        <fullName evidence="1">Uncharacterized protein</fullName>
    </submittedName>
</protein>
<accession>A0A9R0WPU5</accession>
<dbReference type="AlphaFoldDB" id="A0A9R0WPU5"/>
<evidence type="ECO:0000313" key="2">
    <source>
        <dbReference type="Proteomes" id="UP000324705"/>
    </source>
</evidence>
<name>A0A9R0WPU5_TRITD</name>